<reference evidence="1 2" key="1">
    <citation type="journal article" date="2024" name="Insects">
        <title>An Improved Chromosome-Level Genome Assembly of the Firefly Pyrocoelia pectoralis.</title>
        <authorList>
            <person name="Fu X."/>
            <person name="Meyer-Rochow V.B."/>
            <person name="Ballantyne L."/>
            <person name="Zhu X."/>
        </authorList>
    </citation>
    <scope>NUCLEOTIDE SEQUENCE [LARGE SCALE GENOMIC DNA]</scope>
    <source>
        <strain evidence="1">XCY_ONT2</strain>
    </source>
</reference>
<dbReference type="InterPro" id="IPR045249">
    <property type="entry name" value="HARBI1-like"/>
</dbReference>
<name>A0AAN7ZCH2_9COLE</name>
<gene>
    <name evidence="1" type="ORF">RI129_009712</name>
</gene>
<evidence type="ECO:0000313" key="2">
    <source>
        <dbReference type="Proteomes" id="UP001329430"/>
    </source>
</evidence>
<dbReference type="PANTHER" id="PTHR22930">
    <property type="match status" value="1"/>
</dbReference>
<proteinExistence type="predicted"/>
<evidence type="ECO:0008006" key="3">
    <source>
        <dbReference type="Google" id="ProtNLM"/>
    </source>
</evidence>
<sequence>MAALPEIQEVTINFFILNTNQAIFFSQSDVNFVRLQRRRLRDEMDPFEMAEGQFIRLFRLNAQSVINLVQDLLPHIPNRNNNAISLTQKVLITLHFLAVGSFQNSVGSNAWVSVSQTTVSRVINEICSVIAQHLLPICVRFPTTNEQVIVSKQEFLRIHGMRGIVGAIDGTHVEILTPPTTGVNNPPYVERKGKENILSM</sequence>
<accession>A0AAN7ZCH2</accession>
<keyword evidence="2" id="KW-1185">Reference proteome</keyword>
<protein>
    <recommendedName>
        <fullName evidence="3">Nuclease HARBI1</fullName>
    </recommendedName>
</protein>
<dbReference type="PANTHER" id="PTHR22930:SF85">
    <property type="entry name" value="GH03217P-RELATED"/>
    <property type="match status" value="1"/>
</dbReference>
<dbReference type="EMBL" id="JAVRBK010000007">
    <property type="protein sequence ID" value="KAK5641165.1"/>
    <property type="molecule type" value="Genomic_DNA"/>
</dbReference>
<comment type="caution">
    <text evidence="1">The sequence shown here is derived from an EMBL/GenBank/DDBJ whole genome shotgun (WGS) entry which is preliminary data.</text>
</comment>
<dbReference type="AlphaFoldDB" id="A0AAN7ZCH2"/>
<dbReference type="Proteomes" id="UP001329430">
    <property type="component" value="Chromosome 7"/>
</dbReference>
<organism evidence="1 2">
    <name type="scientific">Pyrocoelia pectoralis</name>
    <dbReference type="NCBI Taxonomy" id="417401"/>
    <lineage>
        <taxon>Eukaryota</taxon>
        <taxon>Metazoa</taxon>
        <taxon>Ecdysozoa</taxon>
        <taxon>Arthropoda</taxon>
        <taxon>Hexapoda</taxon>
        <taxon>Insecta</taxon>
        <taxon>Pterygota</taxon>
        <taxon>Neoptera</taxon>
        <taxon>Endopterygota</taxon>
        <taxon>Coleoptera</taxon>
        <taxon>Polyphaga</taxon>
        <taxon>Elateriformia</taxon>
        <taxon>Elateroidea</taxon>
        <taxon>Lampyridae</taxon>
        <taxon>Lampyrinae</taxon>
        <taxon>Pyrocoelia</taxon>
    </lineage>
</organism>
<evidence type="ECO:0000313" key="1">
    <source>
        <dbReference type="EMBL" id="KAK5641165.1"/>
    </source>
</evidence>